<feature type="transmembrane region" description="Helical" evidence="1">
    <location>
        <begin position="247"/>
        <end position="267"/>
    </location>
</feature>
<protein>
    <recommendedName>
        <fullName evidence="4">NnrS family protein</fullName>
    </recommendedName>
</protein>
<feature type="transmembrane region" description="Helical" evidence="1">
    <location>
        <begin position="192"/>
        <end position="208"/>
    </location>
</feature>
<proteinExistence type="predicted"/>
<dbReference type="EMBL" id="QGNA01000004">
    <property type="protein sequence ID" value="PWS35907.1"/>
    <property type="molecule type" value="Genomic_DNA"/>
</dbReference>
<dbReference type="RefSeq" id="WP_109872273.1">
    <property type="nucleotide sequence ID" value="NZ_QGNA01000004.1"/>
</dbReference>
<dbReference type="AlphaFoldDB" id="A0A317FD03"/>
<keyword evidence="1" id="KW-1133">Transmembrane helix</keyword>
<accession>A0A317FD03</accession>
<feature type="transmembrane region" description="Helical" evidence="1">
    <location>
        <begin position="214"/>
        <end position="235"/>
    </location>
</feature>
<comment type="caution">
    <text evidence="2">The sequence shown here is derived from an EMBL/GenBank/DDBJ whole genome shotgun (WGS) entry which is preliminary data.</text>
</comment>
<dbReference type="Pfam" id="PF05940">
    <property type="entry name" value="NnrS"/>
    <property type="match status" value="1"/>
</dbReference>
<feature type="transmembrane region" description="Helical" evidence="1">
    <location>
        <begin position="336"/>
        <end position="355"/>
    </location>
</feature>
<feature type="transmembrane region" description="Helical" evidence="1">
    <location>
        <begin position="279"/>
        <end position="300"/>
    </location>
</feature>
<feature type="transmembrane region" description="Helical" evidence="1">
    <location>
        <begin position="93"/>
        <end position="112"/>
    </location>
</feature>
<feature type="transmembrane region" description="Helical" evidence="1">
    <location>
        <begin position="39"/>
        <end position="60"/>
    </location>
</feature>
<organism evidence="2 3">
    <name type="scientific">Falsiroseomonas bella</name>
    <dbReference type="NCBI Taxonomy" id="2184016"/>
    <lineage>
        <taxon>Bacteria</taxon>
        <taxon>Pseudomonadati</taxon>
        <taxon>Pseudomonadota</taxon>
        <taxon>Alphaproteobacteria</taxon>
        <taxon>Acetobacterales</taxon>
        <taxon>Roseomonadaceae</taxon>
        <taxon>Falsiroseomonas</taxon>
    </lineage>
</organism>
<dbReference type="Proteomes" id="UP000245765">
    <property type="component" value="Unassembled WGS sequence"/>
</dbReference>
<gene>
    <name evidence="2" type="ORF">DFH01_20295</name>
</gene>
<keyword evidence="3" id="KW-1185">Reference proteome</keyword>
<evidence type="ECO:0008006" key="4">
    <source>
        <dbReference type="Google" id="ProtNLM"/>
    </source>
</evidence>
<keyword evidence="1" id="KW-0472">Membrane</keyword>
<evidence type="ECO:0000313" key="3">
    <source>
        <dbReference type="Proteomes" id="UP000245765"/>
    </source>
</evidence>
<feature type="transmembrane region" description="Helical" evidence="1">
    <location>
        <begin position="12"/>
        <end position="33"/>
    </location>
</feature>
<evidence type="ECO:0000256" key="1">
    <source>
        <dbReference type="SAM" id="Phobius"/>
    </source>
</evidence>
<feature type="transmembrane region" description="Helical" evidence="1">
    <location>
        <begin position="312"/>
        <end position="330"/>
    </location>
</feature>
<keyword evidence="1" id="KW-0812">Transmembrane</keyword>
<dbReference type="InterPro" id="IPR010266">
    <property type="entry name" value="NnrS"/>
</dbReference>
<feature type="transmembrane region" description="Helical" evidence="1">
    <location>
        <begin position="67"/>
        <end position="87"/>
    </location>
</feature>
<name>A0A317FD03_9PROT</name>
<sequence length="360" mass="36731">MKHPRFLSSHRLMFGLATAQGAVFLLAWVLFGVPLSDGAAWHAHEMIFGQAIAVIGGYLLSSVGMRLLAAGALAWLAARAAILVPGVADELRAALSVAATATIVLPAARAFLRGVKRPGNVVFPVLLGGFVAADALFLLGQFHSWDRMTEAGVWLGLGLVVLLIAAMGGRLLSAAASGAAQRGGGGRIPPRPGLEAALLGLLAAGFVAEAAADAALVGATLFAAGGVLLGYRVALWIPGLRRSGGDVLALAAGQLWLGLGFVAWWMAAAGLIPLPGLAALHLATIGGIGGTLLVMTMRAAAQREGRAMPRRAAPVVAGLMGAAAIIRAVAPPDWGWPMAVTLWTGASLVAAAFVFRAREH</sequence>
<evidence type="ECO:0000313" key="2">
    <source>
        <dbReference type="EMBL" id="PWS35907.1"/>
    </source>
</evidence>
<feature type="transmembrane region" description="Helical" evidence="1">
    <location>
        <begin position="121"/>
        <end position="139"/>
    </location>
</feature>
<reference evidence="3" key="1">
    <citation type="submission" date="2018-05" db="EMBL/GenBank/DDBJ databases">
        <authorList>
            <person name="Du Z."/>
            <person name="Wang X."/>
        </authorList>
    </citation>
    <scope>NUCLEOTIDE SEQUENCE [LARGE SCALE GENOMIC DNA]</scope>
    <source>
        <strain evidence="3">CQN31</strain>
    </source>
</reference>
<feature type="transmembrane region" description="Helical" evidence="1">
    <location>
        <begin position="151"/>
        <end position="172"/>
    </location>
</feature>